<organism evidence="2 3">
    <name type="scientific">Zymoseptoria tritici (strain ST99CH_3D7)</name>
    <dbReference type="NCBI Taxonomy" id="1276538"/>
    <lineage>
        <taxon>Eukaryota</taxon>
        <taxon>Fungi</taxon>
        <taxon>Dikarya</taxon>
        <taxon>Ascomycota</taxon>
        <taxon>Pezizomycotina</taxon>
        <taxon>Dothideomycetes</taxon>
        <taxon>Dothideomycetidae</taxon>
        <taxon>Mycosphaerellales</taxon>
        <taxon>Mycosphaerellaceae</taxon>
        <taxon>Zymoseptoria</taxon>
    </lineage>
</organism>
<dbReference type="Proteomes" id="UP000215127">
    <property type="component" value="Chromosome 1"/>
</dbReference>
<reference evidence="2 3" key="1">
    <citation type="submission" date="2016-06" db="EMBL/GenBank/DDBJ databases">
        <authorList>
            <person name="Kjaerup R.B."/>
            <person name="Dalgaard T.S."/>
            <person name="Juul-Madsen H.R."/>
        </authorList>
    </citation>
    <scope>NUCLEOTIDE SEQUENCE [LARGE SCALE GENOMIC DNA]</scope>
</reference>
<evidence type="ECO:0000313" key="3">
    <source>
        <dbReference type="Proteomes" id="UP000215127"/>
    </source>
</evidence>
<evidence type="ECO:0008006" key="4">
    <source>
        <dbReference type="Google" id="ProtNLM"/>
    </source>
</evidence>
<evidence type="ECO:0000256" key="1">
    <source>
        <dbReference type="SAM" id="MobiDB-lite"/>
    </source>
</evidence>
<dbReference type="Gene3D" id="6.10.280.230">
    <property type="match status" value="1"/>
</dbReference>
<keyword evidence="3" id="KW-1185">Reference proteome</keyword>
<dbReference type="AlphaFoldDB" id="A0A1X7RFA3"/>
<dbReference type="EMBL" id="LT853692">
    <property type="protein sequence ID" value="SMQ46088.1"/>
    <property type="molecule type" value="Genomic_DNA"/>
</dbReference>
<feature type="region of interest" description="Disordered" evidence="1">
    <location>
        <begin position="1"/>
        <end position="21"/>
    </location>
</feature>
<evidence type="ECO:0000313" key="2">
    <source>
        <dbReference type="EMBL" id="SMQ46088.1"/>
    </source>
</evidence>
<sequence length="452" mass="50329">MADAMCGPSNALQQFKQQTNVDRTLQQDRLTSRHHPAQGFRSQNPNAAQLDADFEAFQAGFDAPVLDHHAAQSFQSPRGFAPQNQAPAWAADFQNLQISTPPAYQQQHFQPGPSTSNWAQGFQQHVAQSAPRAQTSAQSPLAFQQRARYGLTGFQSSFAQQNYAPVVQQSKGKERVMADQFDEAAFDRAFDMAKEDMMLDAEENAQAEAEDQRAEEVEAIVEQEATSMLREIEETEKLHDYLANHSLHQPDIEHEPMEQMVEQREQVQQAEQQQAPYNDDDQLAATAQELLEKVEHNQSDKFKNSQFLGLMRRLRDREVRVEGDKMVETANASSATTLADESLNVASTNTDTRRPIYNSGSQSFHIQAPVDTRPPDYGIPEHLQDHDAGRINPNDGQEVVDLLNQQGPLTDDMAPNTSLPDMLYGSSGTLSSPSYSFSDMLYGSSGTFSTSS</sequence>
<accession>A0A1X7RFA3</accession>
<proteinExistence type="predicted"/>
<name>A0A1X7RFA3_ZYMT9</name>
<gene>
    <name evidence="2" type="ORF">ZT3D7_G1233</name>
</gene>
<dbReference type="STRING" id="1276538.A0A1X7RFA3"/>
<feature type="compositionally biased region" description="Polar residues" evidence="1">
    <location>
        <begin position="10"/>
        <end position="21"/>
    </location>
</feature>
<protein>
    <recommendedName>
        <fullName evidence="4">Peroxin 20</fullName>
    </recommendedName>
</protein>